<dbReference type="RefSeq" id="XP_003136843.1">
    <property type="nucleotide sequence ID" value="XM_003136795.1"/>
</dbReference>
<dbReference type="GeneID" id="9938628"/>
<gene>
    <name evidence="1" type="ORF">LOAG_01256</name>
</gene>
<accession>A0A1S0UBF0</accession>
<organism evidence="1">
    <name type="scientific">Loa loa</name>
    <name type="common">Eye worm</name>
    <name type="synonym">Filaria loa</name>
    <dbReference type="NCBI Taxonomy" id="7209"/>
    <lineage>
        <taxon>Eukaryota</taxon>
        <taxon>Metazoa</taxon>
        <taxon>Ecdysozoa</taxon>
        <taxon>Nematoda</taxon>
        <taxon>Chromadorea</taxon>
        <taxon>Rhabditida</taxon>
        <taxon>Spirurina</taxon>
        <taxon>Spiruromorpha</taxon>
        <taxon>Filarioidea</taxon>
        <taxon>Onchocercidae</taxon>
        <taxon>Loa</taxon>
    </lineage>
</organism>
<dbReference type="InParanoid" id="A0A1S0UBF0"/>
<proteinExistence type="predicted"/>
<reference evidence="1" key="1">
    <citation type="submission" date="2012-04" db="EMBL/GenBank/DDBJ databases">
        <title>The Genome Sequence of Loa loa.</title>
        <authorList>
            <consortium name="The Broad Institute Genome Sequencing Platform"/>
            <consortium name="Broad Institute Genome Sequencing Center for Infectious Disease"/>
            <person name="Nutman T.B."/>
            <person name="Fink D.L."/>
            <person name="Russ C."/>
            <person name="Young S."/>
            <person name="Zeng Q."/>
            <person name="Gargeya S."/>
            <person name="Alvarado L."/>
            <person name="Berlin A."/>
            <person name="Chapman S.B."/>
            <person name="Chen Z."/>
            <person name="Freedman E."/>
            <person name="Gellesch M."/>
            <person name="Goldberg J."/>
            <person name="Griggs A."/>
            <person name="Gujja S."/>
            <person name="Heilman E.R."/>
            <person name="Heiman D."/>
            <person name="Howarth C."/>
            <person name="Mehta T."/>
            <person name="Neiman D."/>
            <person name="Pearson M."/>
            <person name="Roberts A."/>
            <person name="Saif S."/>
            <person name="Shea T."/>
            <person name="Shenoy N."/>
            <person name="Sisk P."/>
            <person name="Stolte C."/>
            <person name="Sykes S."/>
            <person name="White J."/>
            <person name="Yandava C."/>
            <person name="Haas B."/>
            <person name="Henn M.R."/>
            <person name="Nusbaum C."/>
            <person name="Birren B."/>
        </authorList>
    </citation>
    <scope>NUCLEOTIDE SEQUENCE [LARGE SCALE GENOMIC DNA]</scope>
</reference>
<dbReference type="AlphaFoldDB" id="A0A1S0UBF0"/>
<dbReference type="CTD" id="9938628"/>
<name>A0A1S0UBF0_LOALO</name>
<protein>
    <submittedName>
        <fullName evidence="1">Uncharacterized protein</fullName>
    </submittedName>
</protein>
<dbReference type="EMBL" id="JH712083">
    <property type="protein sequence ID" value="EFO27227.1"/>
    <property type="molecule type" value="Genomic_DNA"/>
</dbReference>
<evidence type="ECO:0000313" key="1">
    <source>
        <dbReference type="EMBL" id="EFO27227.1"/>
    </source>
</evidence>
<dbReference type="KEGG" id="loa:LOAG_01256"/>
<sequence length="131" mass="15172">MYGIRDCRSREVRPTCDREGHGDLKRVDPTEYASCDRPMVFANICDSLHNDEIAYIFRRSSDDSSIDIRVISTNAFFEDLGFSTDSSMCNYRSYLYEDLKNVFYEQISLAFVGSLCQMSSRALKNLIKQKF</sequence>